<keyword evidence="5" id="KW-1185">Reference proteome</keyword>
<dbReference type="InterPro" id="IPR036291">
    <property type="entry name" value="NAD(P)-bd_dom_sf"/>
</dbReference>
<keyword evidence="3" id="KW-0560">Oxidoreductase</keyword>
<name>A0A8H7E4W2_9EURO</name>
<dbReference type="OrthoDB" id="9876299at2759"/>
<comment type="caution">
    <text evidence="4">The sequence shown here is derived from an EMBL/GenBank/DDBJ whole genome shotgun (WGS) entry which is preliminary data.</text>
</comment>
<dbReference type="SUPFAM" id="SSF51735">
    <property type="entry name" value="NAD(P)-binding Rossmann-fold domains"/>
    <property type="match status" value="1"/>
</dbReference>
<dbReference type="GO" id="GO:0005737">
    <property type="term" value="C:cytoplasm"/>
    <property type="evidence" value="ECO:0007669"/>
    <property type="project" value="TreeGrafter"/>
</dbReference>
<dbReference type="AlphaFoldDB" id="A0A8H7E4W2"/>
<evidence type="ECO:0000256" key="2">
    <source>
        <dbReference type="ARBA" id="ARBA00022857"/>
    </source>
</evidence>
<evidence type="ECO:0000256" key="3">
    <source>
        <dbReference type="ARBA" id="ARBA00023002"/>
    </source>
</evidence>
<sequence>MSSNTVVLITGASRGIGLGLTKSYLFRPNHIVIATTRRASESLTSLTHDPTSTLIVLTLDPSSATSTSTAFATLSSYNVSHIDIVLANAGLLSMAVAPVSTVDPAAVLEHFNVNTLGALHAFQSAWPFLRKAKAPKFVLLGSVLASIGGVEKRPVPLNAYGAGKVGAHYLVRKIHVENEGLVAFVVDPGRVASEGGKEAAKAFGLPEPPVSVQQSVDFIMAEIDKSTREQTGGRFVSIEGKDWEW</sequence>
<dbReference type="InterPro" id="IPR002347">
    <property type="entry name" value="SDR_fam"/>
</dbReference>
<evidence type="ECO:0008006" key="6">
    <source>
        <dbReference type="Google" id="ProtNLM"/>
    </source>
</evidence>
<dbReference type="GO" id="GO:0016491">
    <property type="term" value="F:oxidoreductase activity"/>
    <property type="evidence" value="ECO:0007669"/>
    <property type="project" value="UniProtKB-KW"/>
</dbReference>
<accession>A0A8H7E4W2</accession>
<protein>
    <recommendedName>
        <fullName evidence="6">NAD(P)-binding protein</fullName>
    </recommendedName>
</protein>
<dbReference type="Proteomes" id="UP000606974">
    <property type="component" value="Unassembled WGS sequence"/>
</dbReference>
<dbReference type="PANTHER" id="PTHR43544:SF7">
    <property type="entry name" value="NADB-LER2"/>
    <property type="match status" value="1"/>
</dbReference>
<dbReference type="PANTHER" id="PTHR43544">
    <property type="entry name" value="SHORT-CHAIN DEHYDROGENASE/REDUCTASE"/>
    <property type="match status" value="1"/>
</dbReference>
<keyword evidence="2" id="KW-0521">NADP</keyword>
<dbReference type="Pfam" id="PF00106">
    <property type="entry name" value="adh_short"/>
    <property type="match status" value="1"/>
</dbReference>
<proteinExistence type="inferred from homology"/>
<evidence type="ECO:0000313" key="4">
    <source>
        <dbReference type="EMBL" id="KAF7509472.1"/>
    </source>
</evidence>
<dbReference type="EMBL" id="JAACFV010000041">
    <property type="protein sequence ID" value="KAF7509472.1"/>
    <property type="molecule type" value="Genomic_DNA"/>
</dbReference>
<dbReference type="InterPro" id="IPR051468">
    <property type="entry name" value="Fungal_SecMetab_SDRs"/>
</dbReference>
<comment type="similarity">
    <text evidence="1">Belongs to the short-chain dehydrogenases/reductases (SDR) family.</text>
</comment>
<evidence type="ECO:0000313" key="5">
    <source>
        <dbReference type="Proteomes" id="UP000606974"/>
    </source>
</evidence>
<evidence type="ECO:0000256" key="1">
    <source>
        <dbReference type="ARBA" id="ARBA00006484"/>
    </source>
</evidence>
<dbReference type="Gene3D" id="3.40.50.720">
    <property type="entry name" value="NAD(P)-binding Rossmann-like Domain"/>
    <property type="match status" value="1"/>
</dbReference>
<organism evidence="4 5">
    <name type="scientific">Endocarpon pusillum</name>
    <dbReference type="NCBI Taxonomy" id="364733"/>
    <lineage>
        <taxon>Eukaryota</taxon>
        <taxon>Fungi</taxon>
        <taxon>Dikarya</taxon>
        <taxon>Ascomycota</taxon>
        <taxon>Pezizomycotina</taxon>
        <taxon>Eurotiomycetes</taxon>
        <taxon>Chaetothyriomycetidae</taxon>
        <taxon>Verrucariales</taxon>
        <taxon>Verrucariaceae</taxon>
        <taxon>Endocarpon</taxon>
    </lineage>
</organism>
<reference evidence="4" key="1">
    <citation type="submission" date="2020-02" db="EMBL/GenBank/DDBJ databases">
        <authorList>
            <person name="Palmer J.M."/>
        </authorList>
    </citation>
    <scope>NUCLEOTIDE SEQUENCE</scope>
    <source>
        <strain evidence="4">EPUS1.4</strain>
        <tissue evidence="4">Thallus</tissue>
    </source>
</reference>
<dbReference type="PRINTS" id="PR00081">
    <property type="entry name" value="GDHRDH"/>
</dbReference>
<gene>
    <name evidence="4" type="ORF">GJ744_008035</name>
</gene>